<keyword evidence="3" id="KW-1185">Reference proteome</keyword>
<proteinExistence type="predicted"/>
<accession>A0A2Z7D074</accession>
<sequence length="280" mass="31585">MFFEISTTGTLNIFTPELSQKFESFRVCEMKLRERLTIHRELLCLKSSTIYAIHSQRSVDSNPSAYLHRISISAMHKDVKGRNDEIPEGEESRTGRNLSSLLPRKRTRKTSTEGGERRKKFHHEGKPTEPSQATVSKGPTSESLGTTGKDLEQQSTEAPYVILDTSAISFFAKPSGSVLLDFIRRLVLDQDFELVNSVPDLAALEAASLHFMQVYTSSSSYLLIPMSMLIIVSVQALVWSGEVVNRLTQARDEVFMTRSSMDGVLDRHNELMKQLEEIRV</sequence>
<reference evidence="2 3" key="1">
    <citation type="journal article" date="2015" name="Proc. Natl. Acad. Sci. U.S.A.">
        <title>The resurrection genome of Boea hygrometrica: A blueprint for survival of dehydration.</title>
        <authorList>
            <person name="Xiao L."/>
            <person name="Yang G."/>
            <person name="Zhang L."/>
            <person name="Yang X."/>
            <person name="Zhao S."/>
            <person name="Ji Z."/>
            <person name="Zhou Q."/>
            <person name="Hu M."/>
            <person name="Wang Y."/>
            <person name="Chen M."/>
            <person name="Xu Y."/>
            <person name="Jin H."/>
            <person name="Xiao X."/>
            <person name="Hu G."/>
            <person name="Bao F."/>
            <person name="Hu Y."/>
            <person name="Wan P."/>
            <person name="Li L."/>
            <person name="Deng X."/>
            <person name="Kuang T."/>
            <person name="Xiang C."/>
            <person name="Zhu J.K."/>
            <person name="Oliver M.J."/>
            <person name="He Y."/>
        </authorList>
    </citation>
    <scope>NUCLEOTIDE SEQUENCE [LARGE SCALE GENOMIC DNA]</scope>
    <source>
        <strain evidence="3">cv. XS01</strain>
    </source>
</reference>
<gene>
    <name evidence="2" type="ORF">F511_33194</name>
</gene>
<protein>
    <submittedName>
        <fullName evidence="2">Galactose oxidase-like</fullName>
    </submittedName>
</protein>
<evidence type="ECO:0000313" key="2">
    <source>
        <dbReference type="EMBL" id="KZV50289.1"/>
    </source>
</evidence>
<evidence type="ECO:0000256" key="1">
    <source>
        <dbReference type="SAM" id="MobiDB-lite"/>
    </source>
</evidence>
<feature type="region of interest" description="Disordered" evidence="1">
    <location>
        <begin position="78"/>
        <end position="151"/>
    </location>
</feature>
<feature type="compositionally biased region" description="Polar residues" evidence="1">
    <location>
        <begin position="129"/>
        <end position="146"/>
    </location>
</feature>
<dbReference type="Proteomes" id="UP000250235">
    <property type="component" value="Unassembled WGS sequence"/>
</dbReference>
<name>A0A2Z7D074_9LAMI</name>
<organism evidence="2 3">
    <name type="scientific">Dorcoceras hygrometricum</name>
    <dbReference type="NCBI Taxonomy" id="472368"/>
    <lineage>
        <taxon>Eukaryota</taxon>
        <taxon>Viridiplantae</taxon>
        <taxon>Streptophyta</taxon>
        <taxon>Embryophyta</taxon>
        <taxon>Tracheophyta</taxon>
        <taxon>Spermatophyta</taxon>
        <taxon>Magnoliopsida</taxon>
        <taxon>eudicotyledons</taxon>
        <taxon>Gunneridae</taxon>
        <taxon>Pentapetalae</taxon>
        <taxon>asterids</taxon>
        <taxon>lamiids</taxon>
        <taxon>Lamiales</taxon>
        <taxon>Gesneriaceae</taxon>
        <taxon>Didymocarpoideae</taxon>
        <taxon>Trichosporeae</taxon>
        <taxon>Loxocarpinae</taxon>
        <taxon>Dorcoceras</taxon>
    </lineage>
</organism>
<dbReference type="EMBL" id="KQ992500">
    <property type="protein sequence ID" value="KZV50289.1"/>
    <property type="molecule type" value="Genomic_DNA"/>
</dbReference>
<evidence type="ECO:0000313" key="3">
    <source>
        <dbReference type="Proteomes" id="UP000250235"/>
    </source>
</evidence>
<feature type="compositionally biased region" description="Basic and acidic residues" evidence="1">
    <location>
        <begin position="78"/>
        <end position="94"/>
    </location>
</feature>
<dbReference type="AlphaFoldDB" id="A0A2Z7D074"/>